<dbReference type="Proteomes" id="UP000736164">
    <property type="component" value="Unassembled WGS sequence"/>
</dbReference>
<dbReference type="Pfam" id="PF00520">
    <property type="entry name" value="Ion_trans"/>
    <property type="match status" value="1"/>
</dbReference>
<accession>A0A8J7NQ06</accession>
<evidence type="ECO:0000256" key="7">
    <source>
        <dbReference type="ARBA" id="ARBA00023303"/>
    </source>
</evidence>
<feature type="domain" description="TRPM-like" evidence="12">
    <location>
        <begin position="433"/>
        <end position="703"/>
    </location>
</feature>
<protein>
    <submittedName>
        <fullName evidence="13">TRPM4 protein</fullName>
    </submittedName>
</protein>
<feature type="domain" description="TRPM SLOG" evidence="11">
    <location>
        <begin position="106"/>
        <end position="370"/>
    </location>
</feature>
<feature type="region of interest" description="Disordered" evidence="8">
    <location>
        <begin position="510"/>
        <end position="529"/>
    </location>
</feature>
<dbReference type="GO" id="GO:0099604">
    <property type="term" value="F:ligand-gated calcium channel activity"/>
    <property type="evidence" value="ECO:0007669"/>
    <property type="project" value="TreeGrafter"/>
</dbReference>
<feature type="region of interest" description="Disordered" evidence="8">
    <location>
        <begin position="780"/>
        <end position="800"/>
    </location>
</feature>
<feature type="transmembrane region" description="Helical" evidence="9">
    <location>
        <begin position="814"/>
        <end position="837"/>
    </location>
</feature>
<feature type="domain" description="Ion transport" evidence="10">
    <location>
        <begin position="829"/>
        <end position="1079"/>
    </location>
</feature>
<evidence type="ECO:0000259" key="11">
    <source>
        <dbReference type="Pfam" id="PF18139"/>
    </source>
</evidence>
<sequence>MRTADKEKDGAGAGVQAGAKNSSTNQNWIPKIFQKRACANFIEDTSSNGALCQCGGTRQSHASVAMEDHFGAAIVSKWDSAQHTTELPTDAFGDVEFAGKSKRLSHFLRLSCDTDPQTVYRLMTSHWAIPVPNLVVSVCGGGGKLKMKSWVREVLRQGLVKAAQGTGAWILTGGLCEGIGRYVGEAVRDHATASTQSNTKVIAVGIASWGIVHNREQLVNPQGSFPARYYVQNTSCDTFCLDNNYQAFLLVDDGSVGRSGGETGFRARLENYISHQRTGIWGSGNIEIPVLCMLVAGEEAMLERVDRSLQDSTPWLVLAGTGGMADFLCEVLQEFSSIEQDELAEFLQELLKKHFPHSTEKLSLLTERVIRIMQSRELLNVYDAEQDGSEDFDTVILKALVRACKRQSSDSSEYIEELKLAVAWNRVDIAKSELFNGDVVWKYADLEDSMTDALVNNKPEFVRLFTENGLNILDYLTYGRLEKLYCALPVNCLAHQLLDRRLHERRSSSLHSLDTPAASSPSSAEPTADHARELTLFEVSRVLRDLLGDACEPFYSSCLGLSRNSGNRKSLKRMNKLLLGDCSYRQERCATPWIDLFIWAVLQDRSKMATFFWEMAGDSVTSALAASKILRELSRLQYDTESKLSMKDLANRFENLAHDVFSECYKNDEMRCFLLLIRRSPFWGKATCLQLATVADARLFFSHDGVQSLLTRIWWGDMDSSTEVWKVIATFFCPPLVYTSLIKYREVEEEVKNEEPQAKELDSCDGDTIFSMKDITKNPEEKEELESLKEKPRDCPAHSPGKPRPYVVARWRQFWFAPVTSFLGNVLMYFLFLLLFASVLLVDFKQPPPDGPSPKELFLYFWVFTLVCEEIRQTFFIGNLSVLKRMKVYIQDMWNKCDLTAIVLFIIGLCCRMFLPTFEFGRAVLCLDFMVFALRLLHIFAVNKQLGPKIIIVGKMMKDIFFFLFFLGVWLMAYGVANQALLYPYEPRPEWIMRRVFYRPYLHIFGQIPLEDIDAAKMSGEGNCSYDAEEIHMGLEPCTNTYANWLVIILLVVYLLVTNILLLNLLIAMFSYTFSKVQGNSDIYWKFQRYNLIVEYHNRPALAPPFILLSHINLLIKRNIRKVPSVKIQHFMLDLSKQKDNRLLTWEAIQKENFLAQQNKCKRESDSERLKRTSNKVDNVLKHMAEIRDHDRRLKVLESEMEYCSSALSWMVEALSQSNVIKATRPPPTHKDPTTPL</sequence>
<evidence type="ECO:0000256" key="9">
    <source>
        <dbReference type="SAM" id="Phobius"/>
    </source>
</evidence>
<keyword evidence="14" id="KW-1185">Reference proteome</keyword>
<feature type="compositionally biased region" description="Basic and acidic residues" evidence="8">
    <location>
        <begin position="1"/>
        <end position="10"/>
    </location>
</feature>
<keyword evidence="5" id="KW-0406">Ion transport</keyword>
<dbReference type="GO" id="GO:0005886">
    <property type="term" value="C:plasma membrane"/>
    <property type="evidence" value="ECO:0007669"/>
    <property type="project" value="TreeGrafter"/>
</dbReference>
<evidence type="ECO:0000256" key="1">
    <source>
        <dbReference type="ARBA" id="ARBA00004141"/>
    </source>
</evidence>
<keyword evidence="4 9" id="KW-1133">Transmembrane helix</keyword>
<keyword evidence="6 9" id="KW-0472">Membrane</keyword>
<evidence type="ECO:0000259" key="10">
    <source>
        <dbReference type="Pfam" id="PF00520"/>
    </source>
</evidence>
<comment type="caution">
    <text evidence="13">The sequence shown here is derived from an EMBL/GenBank/DDBJ whole genome shotgun (WGS) entry which is preliminary data.</text>
</comment>
<keyword evidence="7" id="KW-0407">Ion channel</keyword>
<dbReference type="InterPro" id="IPR050927">
    <property type="entry name" value="TRPM"/>
</dbReference>
<keyword evidence="2" id="KW-0813">Transport</keyword>
<evidence type="ECO:0000256" key="5">
    <source>
        <dbReference type="ARBA" id="ARBA00023065"/>
    </source>
</evidence>
<dbReference type="InterPro" id="IPR057366">
    <property type="entry name" value="TRPM-like"/>
</dbReference>
<dbReference type="InterPro" id="IPR005821">
    <property type="entry name" value="Ion_trans_dom"/>
</dbReference>
<dbReference type="Pfam" id="PF25508">
    <property type="entry name" value="TRPM2"/>
    <property type="match status" value="1"/>
</dbReference>
<reference evidence="13" key="1">
    <citation type="journal article" date="2021" name="Cell">
        <title>Tracing the genetic footprints of vertebrate landing in non-teleost ray-finned fishes.</title>
        <authorList>
            <person name="Bi X."/>
            <person name="Wang K."/>
            <person name="Yang L."/>
            <person name="Pan H."/>
            <person name="Jiang H."/>
            <person name="Wei Q."/>
            <person name="Fang M."/>
            <person name="Yu H."/>
            <person name="Zhu C."/>
            <person name="Cai Y."/>
            <person name="He Y."/>
            <person name="Gan X."/>
            <person name="Zeng H."/>
            <person name="Yu D."/>
            <person name="Zhu Y."/>
            <person name="Jiang H."/>
            <person name="Qiu Q."/>
            <person name="Yang H."/>
            <person name="Zhang Y.E."/>
            <person name="Wang W."/>
            <person name="Zhu M."/>
            <person name="He S."/>
            <person name="Zhang G."/>
        </authorList>
    </citation>
    <scope>NUCLEOTIDE SEQUENCE</scope>
    <source>
        <strain evidence="13">Allg_001</strain>
    </source>
</reference>
<comment type="subcellular location">
    <subcellularLocation>
        <location evidence="1">Membrane</location>
        <topology evidence="1">Multi-pass membrane protein</topology>
    </subcellularLocation>
</comment>
<evidence type="ECO:0000259" key="12">
    <source>
        <dbReference type="Pfam" id="PF25508"/>
    </source>
</evidence>
<feature type="region of interest" description="Disordered" evidence="8">
    <location>
        <begin position="1"/>
        <end position="22"/>
    </location>
</feature>
<dbReference type="PANTHER" id="PTHR13800">
    <property type="entry name" value="TRANSIENT RECEPTOR POTENTIAL CATION CHANNEL, SUBFAMILY M, MEMBER 6"/>
    <property type="match status" value="1"/>
</dbReference>
<dbReference type="EMBL" id="JAAWVO010026829">
    <property type="protein sequence ID" value="MBN3316044.1"/>
    <property type="molecule type" value="Genomic_DNA"/>
</dbReference>
<dbReference type="InterPro" id="IPR041491">
    <property type="entry name" value="TRPM_SLOG"/>
</dbReference>
<gene>
    <name evidence="13" type="primary">Trpm4</name>
    <name evidence="13" type="ORF">GTO95_0003300</name>
</gene>
<evidence type="ECO:0000256" key="3">
    <source>
        <dbReference type="ARBA" id="ARBA00022692"/>
    </source>
</evidence>
<dbReference type="Pfam" id="PF18139">
    <property type="entry name" value="LSDAT_euk"/>
    <property type="match status" value="1"/>
</dbReference>
<evidence type="ECO:0000313" key="13">
    <source>
        <dbReference type="EMBL" id="MBN3316044.1"/>
    </source>
</evidence>
<evidence type="ECO:0000256" key="4">
    <source>
        <dbReference type="ARBA" id="ARBA00022989"/>
    </source>
</evidence>
<feature type="non-terminal residue" evidence="13">
    <location>
        <position position="1"/>
    </location>
</feature>
<feature type="transmembrane region" description="Helical" evidence="9">
    <location>
        <begin position="1042"/>
        <end position="1067"/>
    </location>
</feature>
<evidence type="ECO:0000256" key="8">
    <source>
        <dbReference type="SAM" id="MobiDB-lite"/>
    </source>
</evidence>
<name>A0A8J7NQ06_ATRSP</name>
<evidence type="ECO:0000256" key="2">
    <source>
        <dbReference type="ARBA" id="ARBA00022448"/>
    </source>
</evidence>
<keyword evidence="3 9" id="KW-0812">Transmembrane</keyword>
<feature type="transmembrane region" description="Helical" evidence="9">
    <location>
        <begin position="899"/>
        <end position="915"/>
    </location>
</feature>
<feature type="transmembrane region" description="Helical" evidence="9">
    <location>
        <begin position="921"/>
        <end position="940"/>
    </location>
</feature>
<evidence type="ECO:0000256" key="6">
    <source>
        <dbReference type="ARBA" id="ARBA00023136"/>
    </source>
</evidence>
<feature type="compositionally biased region" description="Basic and acidic residues" evidence="8">
    <location>
        <begin position="780"/>
        <end position="796"/>
    </location>
</feature>
<dbReference type="PANTHER" id="PTHR13800:SF6">
    <property type="entry name" value="TRANSIENT RECEPTOR POTENTIAL CATION CHANNEL SUBFAMILY M MEMBER 4"/>
    <property type="match status" value="1"/>
</dbReference>
<proteinExistence type="predicted"/>
<organism evidence="13 14">
    <name type="scientific">Atractosteus spatula</name>
    <name type="common">Alligator gar</name>
    <name type="synonym">Lepisosteus spatula</name>
    <dbReference type="NCBI Taxonomy" id="7917"/>
    <lineage>
        <taxon>Eukaryota</taxon>
        <taxon>Metazoa</taxon>
        <taxon>Chordata</taxon>
        <taxon>Craniata</taxon>
        <taxon>Vertebrata</taxon>
        <taxon>Euteleostomi</taxon>
        <taxon>Actinopterygii</taxon>
        <taxon>Neopterygii</taxon>
        <taxon>Holostei</taxon>
        <taxon>Semionotiformes</taxon>
        <taxon>Lepisosteidae</taxon>
        <taxon>Atractosteus</taxon>
    </lineage>
</organism>
<feature type="non-terminal residue" evidence="13">
    <location>
        <position position="1237"/>
    </location>
</feature>
<feature type="transmembrane region" description="Helical" evidence="9">
    <location>
        <begin position="960"/>
        <end position="977"/>
    </location>
</feature>
<evidence type="ECO:0000313" key="14">
    <source>
        <dbReference type="Proteomes" id="UP000736164"/>
    </source>
</evidence>
<dbReference type="AlphaFoldDB" id="A0A8J7NQ06"/>
<feature type="compositionally biased region" description="Low complexity" evidence="8">
    <location>
        <begin position="510"/>
        <end position="526"/>
    </location>
</feature>
<dbReference type="GO" id="GO:0005227">
    <property type="term" value="F:calcium-activated cation channel activity"/>
    <property type="evidence" value="ECO:0007669"/>
    <property type="project" value="TreeGrafter"/>
</dbReference>